<accession>A0A1Y1W9N6</accession>
<feature type="transmembrane region" description="Helical" evidence="1">
    <location>
        <begin position="76"/>
        <end position="93"/>
    </location>
</feature>
<organism evidence="2 3">
    <name type="scientific">Linderina pennispora</name>
    <dbReference type="NCBI Taxonomy" id="61395"/>
    <lineage>
        <taxon>Eukaryota</taxon>
        <taxon>Fungi</taxon>
        <taxon>Fungi incertae sedis</taxon>
        <taxon>Zoopagomycota</taxon>
        <taxon>Kickxellomycotina</taxon>
        <taxon>Kickxellomycetes</taxon>
        <taxon>Kickxellales</taxon>
        <taxon>Kickxellaceae</taxon>
        <taxon>Linderina</taxon>
    </lineage>
</organism>
<keyword evidence="1" id="KW-0812">Transmembrane</keyword>
<dbReference type="RefSeq" id="XP_040743898.1">
    <property type="nucleotide sequence ID" value="XM_040883600.1"/>
</dbReference>
<dbReference type="AlphaFoldDB" id="A0A1Y1W9N6"/>
<dbReference type="OrthoDB" id="5555533at2759"/>
<keyword evidence="1" id="KW-1133">Transmembrane helix</keyword>
<proteinExistence type="predicted"/>
<evidence type="ECO:0000313" key="2">
    <source>
        <dbReference type="EMBL" id="ORX70260.1"/>
    </source>
</evidence>
<keyword evidence="3" id="KW-1185">Reference proteome</keyword>
<evidence type="ECO:0000313" key="3">
    <source>
        <dbReference type="Proteomes" id="UP000193922"/>
    </source>
</evidence>
<protein>
    <submittedName>
        <fullName evidence="2">Uncharacterized protein</fullName>
    </submittedName>
</protein>
<sequence length="105" mass="11818">MEFRDRDGYFHQDVFRVLGRATGSEPHALTYNAIGGMQFVDEDGISETSSETSTESSVSQAPSFDLDAEWEDAKQVLYTTFVGFMLPFVFRYVGRRLTFAGKLGK</sequence>
<dbReference type="Proteomes" id="UP000193922">
    <property type="component" value="Unassembled WGS sequence"/>
</dbReference>
<reference evidence="2 3" key="1">
    <citation type="submission" date="2016-07" db="EMBL/GenBank/DDBJ databases">
        <title>Pervasive Adenine N6-methylation of Active Genes in Fungi.</title>
        <authorList>
            <consortium name="DOE Joint Genome Institute"/>
            <person name="Mondo S.J."/>
            <person name="Dannebaum R.O."/>
            <person name="Kuo R.C."/>
            <person name="Labutti K."/>
            <person name="Haridas S."/>
            <person name="Kuo A."/>
            <person name="Salamov A."/>
            <person name="Ahrendt S.R."/>
            <person name="Lipzen A."/>
            <person name="Sullivan W."/>
            <person name="Andreopoulos W.B."/>
            <person name="Clum A."/>
            <person name="Lindquist E."/>
            <person name="Daum C."/>
            <person name="Ramamoorthy G.K."/>
            <person name="Gryganskyi A."/>
            <person name="Culley D."/>
            <person name="Magnuson J.K."/>
            <person name="James T.Y."/>
            <person name="O'Malley M.A."/>
            <person name="Stajich J.E."/>
            <person name="Spatafora J.W."/>
            <person name="Visel A."/>
            <person name="Grigoriev I.V."/>
        </authorList>
    </citation>
    <scope>NUCLEOTIDE SEQUENCE [LARGE SCALE GENOMIC DNA]</scope>
    <source>
        <strain evidence="2 3">ATCC 12442</strain>
    </source>
</reference>
<keyword evidence="1" id="KW-0472">Membrane</keyword>
<name>A0A1Y1W9N6_9FUNG</name>
<comment type="caution">
    <text evidence="2">The sequence shown here is derived from an EMBL/GenBank/DDBJ whole genome shotgun (WGS) entry which is preliminary data.</text>
</comment>
<dbReference type="EMBL" id="MCFD01000006">
    <property type="protein sequence ID" value="ORX70260.1"/>
    <property type="molecule type" value="Genomic_DNA"/>
</dbReference>
<gene>
    <name evidence="2" type="ORF">DL89DRAFT_154619</name>
</gene>
<evidence type="ECO:0000256" key="1">
    <source>
        <dbReference type="SAM" id="Phobius"/>
    </source>
</evidence>
<dbReference type="GeneID" id="63800248"/>